<sequence length="327" mass="38013">MEKIKFNSNNLTLEAFLTKDEIGKGEYNIFVTLKNQKGFYLYLSKETLKTTSNRIIDKIESDMKQKISELSFGAFVPPVNIRGYLDSYDAVLVNRVGGYFGIHEESEKDTTFDYIDEIYVFEDFPHGLNIPFICTNVFEINKNFKLAKRFSQGYLTDSKNPNKFKFLDKLEKYPENLLVSYYVKFYKISYAGGKNKTKFTFTDNVMVEQDNPEKDIKKFISKKYNDVIVRNIQIKLSKVSIYHYDVTFETYPKLTANTYCLTDFKGRPIASVIDVKGDSVLINLIGSDKITRKKIKTNDGIMYINVDSNNRYRLIVGNGLTQFERFE</sequence>
<evidence type="ECO:0000313" key="1">
    <source>
        <dbReference type="EMBL" id="BAX25567.1"/>
    </source>
</evidence>
<reference evidence="1 2" key="1">
    <citation type="submission" date="2016-07" db="EMBL/GenBank/DDBJ databases">
        <title>Characterization of three bacteriophages infecting bacteria isolated from shrimp culture pond water.</title>
        <authorList>
            <person name="Khoa H.V."/>
        </authorList>
    </citation>
    <scope>NUCLEOTIDE SEQUENCE [LARGE SCALE GENOMIC DNA]</scope>
</reference>
<organism evidence="1 2">
    <name type="scientific">Tenacibaculum phage pT24</name>
    <dbReference type="NCBI Taxonomy" id="1880590"/>
    <lineage>
        <taxon>Viruses</taxon>
        <taxon>Duplodnaviria</taxon>
        <taxon>Heunggongvirae</taxon>
        <taxon>Uroviricota</taxon>
        <taxon>Caudoviricetes</taxon>
        <taxon>Kungbxnavirus</taxon>
        <taxon>Kungbxnavirus pT24</taxon>
    </lineage>
</organism>
<gene>
    <name evidence="1" type="ORF">BPT24_294</name>
</gene>
<proteinExistence type="predicted"/>
<accession>A0A1W7GKR6</accession>
<name>A0A1W7GKR6_9CAUD</name>
<dbReference type="Proteomes" id="UP000224877">
    <property type="component" value="Segment"/>
</dbReference>
<protein>
    <submittedName>
        <fullName evidence="1">Uncharacterized protein</fullName>
    </submittedName>
</protein>
<keyword evidence="2" id="KW-1185">Reference proteome</keyword>
<dbReference type="EMBL" id="LC168164">
    <property type="protein sequence ID" value="BAX25567.1"/>
    <property type="molecule type" value="Genomic_DNA"/>
</dbReference>
<evidence type="ECO:0000313" key="2">
    <source>
        <dbReference type="Proteomes" id="UP000224877"/>
    </source>
</evidence>